<protein>
    <recommendedName>
        <fullName evidence="9">C2H2-type domain-containing protein</fullName>
    </recommendedName>
</protein>
<keyword evidence="6" id="KW-0539">Nucleus</keyword>
<evidence type="ECO:0000256" key="8">
    <source>
        <dbReference type="SAM" id="MobiDB-lite"/>
    </source>
</evidence>
<name>A0AA88IAW1_ARTSF</name>
<evidence type="ECO:0000256" key="1">
    <source>
        <dbReference type="ARBA" id="ARBA00004123"/>
    </source>
</evidence>
<feature type="compositionally biased region" description="Basic and acidic residues" evidence="8">
    <location>
        <begin position="152"/>
        <end position="165"/>
    </location>
</feature>
<reference evidence="10" key="1">
    <citation type="submission" date="2023-07" db="EMBL/GenBank/DDBJ databases">
        <title>Chromosome-level genome assembly of Artemia franciscana.</title>
        <authorList>
            <person name="Jo E."/>
        </authorList>
    </citation>
    <scope>NUCLEOTIDE SEQUENCE</scope>
    <source>
        <tissue evidence="10">Whole body</tissue>
    </source>
</reference>
<sequence>METSELFGITAVKKEAEDTSSNDDKDIFGSTYSMLLMKHETSLFAVAPDISTDCKLSADQLKREANIDEDKGMLQGPNSTYVFTENNVLNIMLENNVKKKRFECDRCDKKFSRRSNLSNHQRTHTGEKPFECDICEKKFSEKQSLSSHQRTHSGEKPFDGEICKR</sequence>
<evidence type="ECO:0000256" key="5">
    <source>
        <dbReference type="ARBA" id="ARBA00022833"/>
    </source>
</evidence>
<evidence type="ECO:0000259" key="9">
    <source>
        <dbReference type="PROSITE" id="PS50157"/>
    </source>
</evidence>
<dbReference type="PANTHER" id="PTHR14196">
    <property type="entry name" value="ODD-SKIPPED - RELATED"/>
    <property type="match status" value="1"/>
</dbReference>
<dbReference type="GO" id="GO:0000981">
    <property type="term" value="F:DNA-binding transcription factor activity, RNA polymerase II-specific"/>
    <property type="evidence" value="ECO:0007669"/>
    <property type="project" value="TreeGrafter"/>
</dbReference>
<evidence type="ECO:0000256" key="7">
    <source>
        <dbReference type="PROSITE-ProRule" id="PRU00042"/>
    </source>
</evidence>
<feature type="region of interest" description="Disordered" evidence="8">
    <location>
        <begin position="142"/>
        <end position="165"/>
    </location>
</feature>
<dbReference type="PROSITE" id="PS50157">
    <property type="entry name" value="ZINC_FINGER_C2H2_2"/>
    <property type="match status" value="2"/>
</dbReference>
<gene>
    <name evidence="10" type="ORF">QYM36_001780</name>
</gene>
<dbReference type="GO" id="GO:0008270">
    <property type="term" value="F:zinc ion binding"/>
    <property type="evidence" value="ECO:0007669"/>
    <property type="project" value="UniProtKB-KW"/>
</dbReference>
<feature type="domain" description="C2H2-type" evidence="9">
    <location>
        <begin position="102"/>
        <end position="129"/>
    </location>
</feature>
<evidence type="ECO:0000256" key="6">
    <source>
        <dbReference type="ARBA" id="ARBA00023242"/>
    </source>
</evidence>
<dbReference type="Proteomes" id="UP001187531">
    <property type="component" value="Unassembled WGS sequence"/>
</dbReference>
<comment type="subcellular location">
    <subcellularLocation>
        <location evidence="1">Nucleus</location>
    </subcellularLocation>
</comment>
<dbReference type="PANTHER" id="PTHR14196:SF12">
    <property type="entry name" value="ZINC FINGER PROTEIN 208-LIKE"/>
    <property type="match status" value="1"/>
</dbReference>
<dbReference type="GO" id="GO:0000977">
    <property type="term" value="F:RNA polymerase II transcription regulatory region sequence-specific DNA binding"/>
    <property type="evidence" value="ECO:0007669"/>
    <property type="project" value="TreeGrafter"/>
</dbReference>
<keyword evidence="11" id="KW-1185">Reference proteome</keyword>
<dbReference type="Pfam" id="PF00096">
    <property type="entry name" value="zf-C2H2"/>
    <property type="match status" value="2"/>
</dbReference>
<dbReference type="FunFam" id="3.30.160.60:FF:001498">
    <property type="entry name" value="Zinc finger protein 404"/>
    <property type="match status" value="1"/>
</dbReference>
<dbReference type="InterPro" id="IPR036236">
    <property type="entry name" value="Znf_C2H2_sf"/>
</dbReference>
<feature type="domain" description="C2H2-type" evidence="9">
    <location>
        <begin position="130"/>
        <end position="157"/>
    </location>
</feature>
<feature type="non-terminal residue" evidence="10">
    <location>
        <position position="1"/>
    </location>
</feature>
<dbReference type="SUPFAM" id="SSF57667">
    <property type="entry name" value="beta-beta-alpha zinc fingers"/>
    <property type="match status" value="1"/>
</dbReference>
<dbReference type="EMBL" id="JAVRJZ010000004">
    <property type="protein sequence ID" value="KAK2723216.1"/>
    <property type="molecule type" value="Genomic_DNA"/>
</dbReference>
<evidence type="ECO:0000256" key="4">
    <source>
        <dbReference type="ARBA" id="ARBA00022771"/>
    </source>
</evidence>
<comment type="caution">
    <text evidence="10">The sequence shown here is derived from an EMBL/GenBank/DDBJ whole genome shotgun (WGS) entry which is preliminary data.</text>
</comment>
<evidence type="ECO:0000313" key="10">
    <source>
        <dbReference type="EMBL" id="KAK2723216.1"/>
    </source>
</evidence>
<dbReference type="InterPro" id="IPR050717">
    <property type="entry name" value="C2H2-ZF_Transcription_Reg"/>
</dbReference>
<keyword evidence="4 7" id="KW-0863">Zinc-finger</keyword>
<organism evidence="10 11">
    <name type="scientific">Artemia franciscana</name>
    <name type="common">Brine shrimp</name>
    <name type="synonym">Artemia sanfranciscana</name>
    <dbReference type="NCBI Taxonomy" id="6661"/>
    <lineage>
        <taxon>Eukaryota</taxon>
        <taxon>Metazoa</taxon>
        <taxon>Ecdysozoa</taxon>
        <taxon>Arthropoda</taxon>
        <taxon>Crustacea</taxon>
        <taxon>Branchiopoda</taxon>
        <taxon>Anostraca</taxon>
        <taxon>Artemiidae</taxon>
        <taxon>Artemia</taxon>
    </lineage>
</organism>
<evidence type="ECO:0000256" key="2">
    <source>
        <dbReference type="ARBA" id="ARBA00022723"/>
    </source>
</evidence>
<dbReference type="PROSITE" id="PS00028">
    <property type="entry name" value="ZINC_FINGER_C2H2_1"/>
    <property type="match status" value="2"/>
</dbReference>
<proteinExistence type="predicted"/>
<keyword evidence="2" id="KW-0479">Metal-binding</keyword>
<dbReference type="SMART" id="SM00355">
    <property type="entry name" value="ZnF_C2H2"/>
    <property type="match status" value="2"/>
</dbReference>
<keyword evidence="5" id="KW-0862">Zinc</keyword>
<dbReference type="FunFam" id="3.30.160.60:FF:000624">
    <property type="entry name" value="zinc finger protein 697"/>
    <property type="match status" value="1"/>
</dbReference>
<dbReference type="Gene3D" id="3.30.160.60">
    <property type="entry name" value="Classic Zinc Finger"/>
    <property type="match status" value="2"/>
</dbReference>
<dbReference type="AlphaFoldDB" id="A0AA88IAW1"/>
<dbReference type="InterPro" id="IPR013087">
    <property type="entry name" value="Znf_C2H2_type"/>
</dbReference>
<evidence type="ECO:0000256" key="3">
    <source>
        <dbReference type="ARBA" id="ARBA00022737"/>
    </source>
</evidence>
<evidence type="ECO:0000313" key="11">
    <source>
        <dbReference type="Proteomes" id="UP001187531"/>
    </source>
</evidence>
<accession>A0AA88IAW1</accession>
<keyword evidence="3" id="KW-0677">Repeat</keyword>
<dbReference type="GO" id="GO:0005634">
    <property type="term" value="C:nucleus"/>
    <property type="evidence" value="ECO:0007669"/>
    <property type="project" value="UniProtKB-SubCell"/>
</dbReference>